<name>A0A0C9TVB5_SPHS4</name>
<dbReference type="EMBL" id="KN837399">
    <property type="protein sequence ID" value="KIJ25784.1"/>
    <property type="molecule type" value="Genomic_DNA"/>
</dbReference>
<evidence type="ECO:0000256" key="1">
    <source>
        <dbReference type="SAM" id="Phobius"/>
    </source>
</evidence>
<accession>A0A0C9TVB5</accession>
<dbReference type="AlphaFoldDB" id="A0A0C9TVB5"/>
<dbReference type="Proteomes" id="UP000054279">
    <property type="component" value="Unassembled WGS sequence"/>
</dbReference>
<reference evidence="2 3" key="1">
    <citation type="submission" date="2014-06" db="EMBL/GenBank/DDBJ databases">
        <title>Evolutionary Origins and Diversification of the Mycorrhizal Mutualists.</title>
        <authorList>
            <consortium name="DOE Joint Genome Institute"/>
            <consortium name="Mycorrhizal Genomics Consortium"/>
            <person name="Kohler A."/>
            <person name="Kuo A."/>
            <person name="Nagy L.G."/>
            <person name="Floudas D."/>
            <person name="Copeland A."/>
            <person name="Barry K.W."/>
            <person name="Cichocki N."/>
            <person name="Veneault-Fourrey C."/>
            <person name="LaButti K."/>
            <person name="Lindquist E.A."/>
            <person name="Lipzen A."/>
            <person name="Lundell T."/>
            <person name="Morin E."/>
            <person name="Murat C."/>
            <person name="Riley R."/>
            <person name="Ohm R."/>
            <person name="Sun H."/>
            <person name="Tunlid A."/>
            <person name="Henrissat B."/>
            <person name="Grigoriev I.V."/>
            <person name="Hibbett D.S."/>
            <person name="Martin F."/>
        </authorList>
    </citation>
    <scope>NUCLEOTIDE SEQUENCE [LARGE SCALE GENOMIC DNA]</scope>
    <source>
        <strain evidence="2 3">SS14</strain>
    </source>
</reference>
<gene>
    <name evidence="2" type="ORF">M422DRAFT_38490</name>
</gene>
<proteinExistence type="predicted"/>
<feature type="transmembrane region" description="Helical" evidence="1">
    <location>
        <begin position="161"/>
        <end position="182"/>
    </location>
</feature>
<feature type="non-terminal residue" evidence="2">
    <location>
        <position position="225"/>
    </location>
</feature>
<feature type="transmembrane region" description="Helical" evidence="1">
    <location>
        <begin position="194"/>
        <end position="219"/>
    </location>
</feature>
<keyword evidence="3" id="KW-1185">Reference proteome</keyword>
<keyword evidence="1" id="KW-0472">Membrane</keyword>
<keyword evidence="1" id="KW-0812">Transmembrane</keyword>
<organism evidence="2 3">
    <name type="scientific">Sphaerobolus stellatus (strain SS14)</name>
    <dbReference type="NCBI Taxonomy" id="990650"/>
    <lineage>
        <taxon>Eukaryota</taxon>
        <taxon>Fungi</taxon>
        <taxon>Dikarya</taxon>
        <taxon>Basidiomycota</taxon>
        <taxon>Agaricomycotina</taxon>
        <taxon>Agaricomycetes</taxon>
        <taxon>Phallomycetidae</taxon>
        <taxon>Geastrales</taxon>
        <taxon>Sphaerobolaceae</taxon>
        <taxon>Sphaerobolus</taxon>
    </lineage>
</organism>
<feature type="transmembrane region" description="Helical" evidence="1">
    <location>
        <begin position="131"/>
        <end position="155"/>
    </location>
</feature>
<protein>
    <submittedName>
        <fullName evidence="2">Uncharacterized protein</fullName>
    </submittedName>
</protein>
<sequence length="225" mass="25498">MSINVSIIEAQLQQPLINEKPKLLSRVLEEESLEDGPLFGYSMPFFCGTYVNLCAFLAATLCPGAVNDRYDTSTASQGFFYQPVMVYLFNTVVTFGLLIYRMSLSLALDVEDKHIQLNAVAQRQFSRIRDAYVLAMVLTTVAQISMYLPILPFAVYKEENIFVMLSYALWPALLILGDYLFYKGGRLFVFDPKQYVMPAILFIGACSIITKCLMMGLWLRAHSQM</sequence>
<evidence type="ECO:0000313" key="3">
    <source>
        <dbReference type="Proteomes" id="UP000054279"/>
    </source>
</evidence>
<feature type="transmembrane region" description="Helical" evidence="1">
    <location>
        <begin position="38"/>
        <end position="59"/>
    </location>
</feature>
<evidence type="ECO:0000313" key="2">
    <source>
        <dbReference type="EMBL" id="KIJ25784.1"/>
    </source>
</evidence>
<dbReference type="HOGENOM" id="CLU_1232493_0_0_1"/>
<feature type="transmembrane region" description="Helical" evidence="1">
    <location>
        <begin position="79"/>
        <end position="100"/>
    </location>
</feature>
<keyword evidence="1" id="KW-1133">Transmembrane helix</keyword>